<dbReference type="RefSeq" id="WP_212571550.1">
    <property type="nucleotide sequence ID" value="NZ_CP073084.1"/>
</dbReference>
<evidence type="ECO:0000313" key="3">
    <source>
        <dbReference type="Proteomes" id="UP000677616"/>
    </source>
</evidence>
<feature type="transmembrane region" description="Helical" evidence="1">
    <location>
        <begin position="89"/>
        <end position="108"/>
    </location>
</feature>
<dbReference type="InterPro" id="IPR054200">
    <property type="entry name" value="DUF6905"/>
</dbReference>
<protein>
    <submittedName>
        <fullName evidence="2">Uncharacterized protein</fullName>
    </submittedName>
</protein>
<dbReference type="Pfam" id="PF21846">
    <property type="entry name" value="DUF6905"/>
    <property type="match status" value="1"/>
</dbReference>
<gene>
    <name evidence="2" type="ORF">INT76_01825</name>
</gene>
<organism evidence="2 3">
    <name type="scientific">Streptococcus oriscaviae</name>
    <dbReference type="NCBI Taxonomy" id="2781599"/>
    <lineage>
        <taxon>Bacteria</taxon>
        <taxon>Bacillati</taxon>
        <taxon>Bacillota</taxon>
        <taxon>Bacilli</taxon>
        <taxon>Lactobacillales</taxon>
        <taxon>Streptococcaceae</taxon>
        <taxon>Streptococcus</taxon>
    </lineage>
</organism>
<dbReference type="EMBL" id="CP073084">
    <property type="protein sequence ID" value="QUE54653.1"/>
    <property type="molecule type" value="Genomic_DNA"/>
</dbReference>
<feature type="transmembrane region" description="Helical" evidence="1">
    <location>
        <begin position="30"/>
        <end position="48"/>
    </location>
</feature>
<sequence>MKFLRSTVGYMIAGMIVMSVWGAFANTYGIAGGYFAAFIIIGPMWYMNHYHGLIKQDADAAFVDMGLAIAICGVFRDAFLYGFHTVVDSLPTILLVIVGATLGGLFAAKVEVDMEKD</sequence>
<keyword evidence="1" id="KW-1133">Transmembrane helix</keyword>
<keyword evidence="1" id="KW-0812">Transmembrane</keyword>
<keyword evidence="3" id="KW-1185">Reference proteome</keyword>
<reference evidence="2 3" key="1">
    <citation type="submission" date="2021-04" db="EMBL/GenBank/DDBJ databases">
        <title>Complete genome sequence of a novel Streptococcus species.</title>
        <authorList>
            <person name="Teng J.L.L."/>
        </authorList>
    </citation>
    <scope>NUCLEOTIDE SEQUENCE [LARGE SCALE GENOMIC DNA]</scope>
    <source>
        <strain evidence="2 3">HKU75</strain>
    </source>
</reference>
<accession>A0ABX7YLU9</accession>
<evidence type="ECO:0000256" key="1">
    <source>
        <dbReference type="SAM" id="Phobius"/>
    </source>
</evidence>
<dbReference type="Proteomes" id="UP000677616">
    <property type="component" value="Chromosome"/>
</dbReference>
<evidence type="ECO:0000313" key="2">
    <source>
        <dbReference type="EMBL" id="QUE54653.1"/>
    </source>
</evidence>
<proteinExistence type="predicted"/>
<name>A0ABX7YLU9_9STRE</name>
<keyword evidence="1" id="KW-0472">Membrane</keyword>